<sequence>MNRRFSPLPNGHVWFTEKHLQLLKMHGKCDLVYSLKMCLLCIIMLFTCYKYMCGTQIYLFSNNVIIHVQYRHNIDNLSEYVYYRNNKTISTRNIERKVFRKLTLS</sequence>
<protein>
    <submittedName>
        <fullName evidence="2">Uncharacterized protein</fullName>
    </submittedName>
</protein>
<evidence type="ECO:0000313" key="2">
    <source>
        <dbReference type="EMBL" id="ONI11010.1"/>
    </source>
</evidence>
<proteinExistence type="predicted"/>
<evidence type="ECO:0000313" key="3">
    <source>
        <dbReference type="Proteomes" id="UP000006882"/>
    </source>
</evidence>
<keyword evidence="1" id="KW-0812">Transmembrane</keyword>
<dbReference type="EMBL" id="CM007654">
    <property type="protein sequence ID" value="ONI11010.1"/>
    <property type="molecule type" value="Genomic_DNA"/>
</dbReference>
<gene>
    <name evidence="2" type="ORF">PRUPE_4G082400</name>
</gene>
<evidence type="ECO:0000256" key="1">
    <source>
        <dbReference type="SAM" id="Phobius"/>
    </source>
</evidence>
<keyword evidence="3" id="KW-1185">Reference proteome</keyword>
<dbReference type="Proteomes" id="UP000006882">
    <property type="component" value="Chromosome G4"/>
</dbReference>
<reference evidence="2 3" key="1">
    <citation type="journal article" date="2013" name="Nat. Genet.">
        <title>The high-quality draft genome of peach (Prunus persica) identifies unique patterns of genetic diversity, domestication and genome evolution.</title>
        <authorList>
            <consortium name="International Peach Genome Initiative"/>
            <person name="Verde I."/>
            <person name="Abbott A.G."/>
            <person name="Scalabrin S."/>
            <person name="Jung S."/>
            <person name="Shu S."/>
            <person name="Marroni F."/>
            <person name="Zhebentyayeva T."/>
            <person name="Dettori M.T."/>
            <person name="Grimwood J."/>
            <person name="Cattonaro F."/>
            <person name="Zuccolo A."/>
            <person name="Rossini L."/>
            <person name="Jenkins J."/>
            <person name="Vendramin E."/>
            <person name="Meisel L.A."/>
            <person name="Decroocq V."/>
            <person name="Sosinski B."/>
            <person name="Prochnik S."/>
            <person name="Mitros T."/>
            <person name="Policriti A."/>
            <person name="Cipriani G."/>
            <person name="Dondini L."/>
            <person name="Ficklin S."/>
            <person name="Goodstein D.M."/>
            <person name="Xuan P."/>
            <person name="Del Fabbro C."/>
            <person name="Aramini V."/>
            <person name="Copetti D."/>
            <person name="Gonzalez S."/>
            <person name="Horner D.S."/>
            <person name="Falchi R."/>
            <person name="Lucas S."/>
            <person name="Mica E."/>
            <person name="Maldonado J."/>
            <person name="Lazzari B."/>
            <person name="Bielenberg D."/>
            <person name="Pirona R."/>
            <person name="Miculan M."/>
            <person name="Barakat A."/>
            <person name="Testolin R."/>
            <person name="Stella A."/>
            <person name="Tartarini S."/>
            <person name="Tonutti P."/>
            <person name="Arus P."/>
            <person name="Orellana A."/>
            <person name="Wells C."/>
            <person name="Main D."/>
            <person name="Vizzotto G."/>
            <person name="Silva H."/>
            <person name="Salamini F."/>
            <person name="Schmutz J."/>
            <person name="Morgante M."/>
            <person name="Rokhsar D.S."/>
        </authorList>
    </citation>
    <scope>NUCLEOTIDE SEQUENCE [LARGE SCALE GENOMIC DNA]</scope>
    <source>
        <strain evidence="3">cv. Nemared</strain>
    </source>
</reference>
<feature type="transmembrane region" description="Helical" evidence="1">
    <location>
        <begin position="31"/>
        <end position="52"/>
    </location>
</feature>
<dbReference type="Gramene" id="ONI11010">
    <property type="protein sequence ID" value="ONI11010"/>
    <property type="gene ID" value="PRUPE_4G082400"/>
</dbReference>
<keyword evidence="1" id="KW-0472">Membrane</keyword>
<organism evidence="2 3">
    <name type="scientific">Prunus persica</name>
    <name type="common">Peach</name>
    <name type="synonym">Amygdalus persica</name>
    <dbReference type="NCBI Taxonomy" id="3760"/>
    <lineage>
        <taxon>Eukaryota</taxon>
        <taxon>Viridiplantae</taxon>
        <taxon>Streptophyta</taxon>
        <taxon>Embryophyta</taxon>
        <taxon>Tracheophyta</taxon>
        <taxon>Spermatophyta</taxon>
        <taxon>Magnoliopsida</taxon>
        <taxon>eudicotyledons</taxon>
        <taxon>Gunneridae</taxon>
        <taxon>Pentapetalae</taxon>
        <taxon>rosids</taxon>
        <taxon>fabids</taxon>
        <taxon>Rosales</taxon>
        <taxon>Rosaceae</taxon>
        <taxon>Amygdaloideae</taxon>
        <taxon>Amygdaleae</taxon>
        <taxon>Prunus</taxon>
    </lineage>
</organism>
<accession>A0A251PIY4</accession>
<keyword evidence="1" id="KW-1133">Transmembrane helix</keyword>
<name>A0A251PIY4_PRUPE</name>
<dbReference type="AlphaFoldDB" id="A0A251PIY4"/>